<dbReference type="Proteomes" id="UP000681967">
    <property type="component" value="Unassembled WGS sequence"/>
</dbReference>
<dbReference type="PANTHER" id="PTHR21301:SF10">
    <property type="entry name" value="REVERSE TRANSCRIPTASE DOMAIN-CONTAINING PROTEIN"/>
    <property type="match status" value="1"/>
</dbReference>
<evidence type="ECO:0000313" key="2">
    <source>
        <dbReference type="EMBL" id="CAF4992656.1"/>
    </source>
</evidence>
<dbReference type="EMBL" id="CAJOBH010210618">
    <property type="protein sequence ID" value="CAF5010168.1"/>
    <property type="molecule type" value="Genomic_DNA"/>
</dbReference>
<evidence type="ECO:0000259" key="1">
    <source>
        <dbReference type="PROSITE" id="PS50878"/>
    </source>
</evidence>
<dbReference type="PROSITE" id="PS50878">
    <property type="entry name" value="RT_POL"/>
    <property type="match status" value="1"/>
</dbReference>
<accession>A0A8S3DF17</accession>
<comment type="caution">
    <text evidence="3">The sequence shown here is derived from an EMBL/GenBank/DDBJ whole genome shotgun (WGS) entry which is preliminary data.</text>
</comment>
<dbReference type="AlphaFoldDB" id="A0A8S3DF17"/>
<protein>
    <recommendedName>
        <fullName evidence="1">Reverse transcriptase domain-containing protein</fullName>
    </recommendedName>
</protein>
<reference evidence="3" key="1">
    <citation type="submission" date="2021-02" db="EMBL/GenBank/DDBJ databases">
        <authorList>
            <person name="Nowell W R."/>
        </authorList>
    </citation>
    <scope>NUCLEOTIDE SEQUENCE</scope>
</reference>
<dbReference type="InterPro" id="IPR000477">
    <property type="entry name" value="RT_dom"/>
</dbReference>
<evidence type="ECO:0000313" key="3">
    <source>
        <dbReference type="EMBL" id="CAF5010168.1"/>
    </source>
</evidence>
<proteinExistence type="predicted"/>
<name>A0A8S3DF17_9BILA</name>
<gene>
    <name evidence="3" type="ORF">BYL167_LOCUS55676</name>
    <name evidence="2" type="ORF">GIL414_LOCUS56731</name>
</gene>
<sequence>MSNNWNVMPVHQRKLEKLNGGPIGQNYEEMKSKTVHNVSSYTLSSTEERLLRRGWDFCIENKLSLRSLCRHMHNASQQLMKSCKKKQFSNLSDDELKALKSLKSNKNIVIVKADKGNSSIVLEKESYLKKAEEILKGNQFQEITNKNYHQERENELNKYIYSLLKDGIIDQELRFRLQSTCSSLSVFYGLPKIHKAGYPIRPIISTIGNSSPQADSYIKDSFEFVKKIKSTILNKEKSYIICSFDVESLYTIVPVEEAINVTLEFIFKSKQKNANNPFSREQMKKLLELSVRDAPFRFQNKIYNQIDGVAMGSPLAPILANL</sequence>
<evidence type="ECO:0000313" key="4">
    <source>
        <dbReference type="Proteomes" id="UP000681967"/>
    </source>
</evidence>
<dbReference type="PANTHER" id="PTHR21301">
    <property type="entry name" value="REVERSE TRANSCRIPTASE"/>
    <property type="match status" value="1"/>
</dbReference>
<feature type="domain" description="Reverse transcriptase" evidence="1">
    <location>
        <begin position="171"/>
        <end position="322"/>
    </location>
</feature>
<dbReference type="Proteomes" id="UP000681720">
    <property type="component" value="Unassembled WGS sequence"/>
</dbReference>
<organism evidence="3 4">
    <name type="scientific">Rotaria magnacalcarata</name>
    <dbReference type="NCBI Taxonomy" id="392030"/>
    <lineage>
        <taxon>Eukaryota</taxon>
        <taxon>Metazoa</taxon>
        <taxon>Spiralia</taxon>
        <taxon>Gnathifera</taxon>
        <taxon>Rotifera</taxon>
        <taxon>Eurotatoria</taxon>
        <taxon>Bdelloidea</taxon>
        <taxon>Philodinida</taxon>
        <taxon>Philodinidae</taxon>
        <taxon>Rotaria</taxon>
    </lineage>
</organism>
<dbReference type="EMBL" id="CAJOBJ010204414">
    <property type="protein sequence ID" value="CAF4992656.1"/>
    <property type="molecule type" value="Genomic_DNA"/>
</dbReference>